<organism evidence="1 2">
    <name type="scientific">Brevundimonas nasdae</name>
    <dbReference type="NCBI Taxonomy" id="172043"/>
    <lineage>
        <taxon>Bacteria</taxon>
        <taxon>Pseudomonadati</taxon>
        <taxon>Pseudomonadota</taxon>
        <taxon>Alphaproteobacteria</taxon>
        <taxon>Caulobacterales</taxon>
        <taxon>Caulobacteraceae</taxon>
        <taxon>Brevundimonas</taxon>
    </lineage>
</organism>
<gene>
    <name evidence="1" type="ORF">PZA08_08060</name>
</gene>
<proteinExistence type="predicted"/>
<reference evidence="1" key="1">
    <citation type="submission" date="2023-03" db="EMBL/GenBank/DDBJ databases">
        <title>Genome sequence of Brevundimonas nasdae SJTX8.</title>
        <authorList>
            <person name="Liang R."/>
        </authorList>
    </citation>
    <scope>NUCLEOTIDE SEQUENCE</scope>
    <source>
        <strain evidence="1">X8</strain>
    </source>
</reference>
<keyword evidence="1" id="KW-0675">Receptor</keyword>
<evidence type="ECO:0000313" key="1">
    <source>
        <dbReference type="EMBL" id="WOB77303.1"/>
    </source>
</evidence>
<sequence>MRSLSQRAAAPALLATVSTFALLTAAPAFAQSAEPVADEAAQVDDIVVTGTRVQNRSRLDTLAPVDVVTSEALQTRGTTEFATALAQAVPSLTFQRPSANDGSDSIRPITLRGLSPDQTLVLVNGTRRHASALVNVNGVVGRGSAAVDLNTIPTGALDRVEVLRDGASAQYGSDAIAGVVNLRLKEASSGGGASVTYGQYFTTVKTARGERDETDGGTVTASAWQGFSLGDDGFLTLSAEYLNRESTNRSDYDPRAAANGAITARFGDPDVEQWTIFANAGKGLSDGWEAYGWAGYQDRDSEGAAFPRLSDNVNNVASIYPNGFLPKVAINSKDASLAGGLRGELAGWNTDISLTYGRNALDFRTEDSLNSTYGAASPTSFDSGSLIYDQLVLGADFSREFEVGLSGGPLNFAWGLEQRWENYKIEAGQPESYNRGPLGANTALTGGAQGFVGFQPSNAVDVERDNFAAYADVEIPLTDKLRVEGAVRFEDYSDFGDTQTGKLSARYDFTPSFALRGSVSTAFRAPSLQQSYFTSTASVIQNGAVVETGTFPATSAVATALGARPLKAETSTNYSVGAVVRLGRFDLTVDAYKIDIDDQIVLSELIRSPILDPLRVQAARFFLNGVSTSTKGLDIVGRYRLPTDQAGNFDFTVAANFNDVSLNTALAPTLFARQRILTIEDGTPDTKVSASADWSRDKWGATVRATYYGEVLQPGSTAANDYSTGAKTVVDLEGRFQLTERVGVAIGVDNVFDEYPDFVPASLNSNGVLGFPYYSPFGFNGRYGYARLSLKW</sequence>
<protein>
    <submittedName>
        <fullName evidence="1">TonB-dependent receptor</fullName>
    </submittedName>
</protein>
<dbReference type="EMBL" id="CP119180">
    <property type="protein sequence ID" value="WOB77303.1"/>
    <property type="molecule type" value="Genomic_DNA"/>
</dbReference>
<accession>A0ACD4VH89</accession>
<keyword evidence="2" id="KW-1185">Reference proteome</keyword>
<name>A0ACD4VH89_9CAUL</name>
<evidence type="ECO:0000313" key="2">
    <source>
        <dbReference type="Proteomes" id="UP001302493"/>
    </source>
</evidence>
<dbReference type="Proteomes" id="UP001302493">
    <property type="component" value="Chromosome"/>
</dbReference>